<sequence>MFAVTVIVVAIPLTAYLAVRLASTSAAPELEHHPGWRWESYRGVEVRVPATWGHGVAVTDWCATDSDPPRDGAVGRPGGTHSVRCPTKYPPPDEREQWLTFGDSGTAGVRPADAGWTEETRQAGQVFVTVFSDDDALRTRILDSLHTVTGNNVHGCPVEHPATDPEYRPGGNAALPTPAGVDSVSVCQYTLGDSSPERPPILSSRLLTGAAADELARAVGAAPEGGGPDRARGCVPRLRHGDDVVVLRFSGHEGDREVLVRYSGCAGNGIYAGGGVRALTGELLTPLLSGPHAGYGTIHEVAELLRPAG</sequence>
<protein>
    <submittedName>
        <fullName evidence="2">Uncharacterized protein</fullName>
    </submittedName>
</protein>
<proteinExistence type="predicted"/>
<accession>A0A2V4AYD2</accession>
<evidence type="ECO:0000313" key="2">
    <source>
        <dbReference type="EMBL" id="PXY26916.1"/>
    </source>
</evidence>
<dbReference type="Proteomes" id="UP000249915">
    <property type="component" value="Unassembled WGS sequence"/>
</dbReference>
<dbReference type="AlphaFoldDB" id="A0A2V4AYD2"/>
<reference evidence="2 3" key="1">
    <citation type="submission" date="2016-07" db="EMBL/GenBank/DDBJ databases">
        <title>Draft genome sequence of Prauserella muralis DSM 45305, isolated from a mould-covered wall in an indoor environment.</title>
        <authorList>
            <person name="Ruckert C."/>
            <person name="Albersmeier A."/>
            <person name="Jiang C.-L."/>
            <person name="Jiang Y."/>
            <person name="Kalinowski J."/>
            <person name="Schneider O."/>
            <person name="Winkler A."/>
            <person name="Zotchev S.B."/>
        </authorList>
    </citation>
    <scope>NUCLEOTIDE SEQUENCE [LARGE SCALE GENOMIC DNA]</scope>
    <source>
        <strain evidence="2 3">DSM 45305</strain>
    </source>
</reference>
<name>A0A2V4AYD2_9PSEU</name>
<organism evidence="2 3">
    <name type="scientific">Prauserella muralis</name>
    <dbReference type="NCBI Taxonomy" id="588067"/>
    <lineage>
        <taxon>Bacteria</taxon>
        <taxon>Bacillati</taxon>
        <taxon>Actinomycetota</taxon>
        <taxon>Actinomycetes</taxon>
        <taxon>Pseudonocardiales</taxon>
        <taxon>Pseudonocardiaceae</taxon>
        <taxon>Prauserella</taxon>
    </lineage>
</organism>
<comment type="caution">
    <text evidence="2">The sequence shown here is derived from an EMBL/GenBank/DDBJ whole genome shotgun (WGS) entry which is preliminary data.</text>
</comment>
<keyword evidence="3" id="KW-1185">Reference proteome</keyword>
<evidence type="ECO:0000313" key="3">
    <source>
        <dbReference type="Proteomes" id="UP000249915"/>
    </source>
</evidence>
<feature type="region of interest" description="Disordered" evidence="1">
    <location>
        <begin position="63"/>
        <end position="112"/>
    </location>
</feature>
<evidence type="ECO:0000256" key="1">
    <source>
        <dbReference type="SAM" id="MobiDB-lite"/>
    </source>
</evidence>
<gene>
    <name evidence="2" type="ORF">BAY60_10450</name>
</gene>
<dbReference type="EMBL" id="MASW01000002">
    <property type="protein sequence ID" value="PXY26916.1"/>
    <property type="molecule type" value="Genomic_DNA"/>
</dbReference>